<evidence type="ECO:0000256" key="1">
    <source>
        <dbReference type="ARBA" id="ARBA00023209"/>
    </source>
</evidence>
<dbReference type="Gene3D" id="3.90.1200.10">
    <property type="match status" value="1"/>
</dbReference>
<evidence type="ECO:0000256" key="4">
    <source>
        <dbReference type="SAM" id="Phobius"/>
    </source>
</evidence>
<dbReference type="SUPFAM" id="SSF56112">
    <property type="entry name" value="Protein kinase-like (PK-like)"/>
    <property type="match status" value="1"/>
</dbReference>
<gene>
    <name evidence="5" type="primary">Necator_chrX.g21824</name>
    <name evidence="5" type="ORF">RB195_021663</name>
</gene>
<dbReference type="Pfam" id="PF01633">
    <property type="entry name" value="Choline_kinase"/>
    <property type="match status" value="1"/>
</dbReference>
<accession>A0ABR1EC39</accession>
<evidence type="ECO:0000313" key="5">
    <source>
        <dbReference type="EMBL" id="KAK6760262.1"/>
    </source>
</evidence>
<keyword evidence="2" id="KW-1208">Phospholipid metabolism</keyword>
<keyword evidence="4" id="KW-0812">Transmembrane</keyword>
<evidence type="ECO:0008006" key="7">
    <source>
        <dbReference type="Google" id="ProtNLM"/>
    </source>
</evidence>
<keyword evidence="4" id="KW-1133">Transmembrane helix</keyword>
<name>A0ABR1EC39_NECAM</name>
<keyword evidence="6" id="KW-1185">Reference proteome</keyword>
<dbReference type="PANTHER" id="PTHR22603:SF98">
    <property type="entry name" value="CHOLINE KINASE A2"/>
    <property type="match status" value="1"/>
</dbReference>
<keyword evidence="4" id="KW-0472">Membrane</keyword>
<comment type="caution">
    <text evidence="5">The sequence shown here is derived from an EMBL/GenBank/DDBJ whole genome shotgun (WGS) entry which is preliminary data.</text>
</comment>
<keyword evidence="1" id="KW-0594">Phospholipid biosynthesis</keyword>
<reference evidence="5 6" key="1">
    <citation type="submission" date="2023-08" db="EMBL/GenBank/DDBJ databases">
        <title>A Necator americanus chromosomal reference genome.</title>
        <authorList>
            <person name="Ilik V."/>
            <person name="Petrzelkova K.J."/>
            <person name="Pardy F."/>
            <person name="Fuh T."/>
            <person name="Niatou-Singa F.S."/>
            <person name="Gouil Q."/>
            <person name="Baker L."/>
            <person name="Ritchie M.E."/>
            <person name="Jex A.R."/>
            <person name="Gazzola D."/>
            <person name="Li H."/>
            <person name="Toshio Fujiwara R."/>
            <person name="Zhan B."/>
            <person name="Aroian R.V."/>
            <person name="Pafco B."/>
            <person name="Schwarz E.M."/>
        </authorList>
    </citation>
    <scope>NUCLEOTIDE SEQUENCE [LARGE SCALE GENOMIC DNA]</scope>
    <source>
        <strain evidence="5 6">Aroian</strain>
        <tissue evidence="5">Whole animal</tissue>
    </source>
</reference>
<keyword evidence="1" id="KW-0443">Lipid metabolism</keyword>
<feature type="transmembrane region" description="Helical" evidence="4">
    <location>
        <begin position="60"/>
        <end position="81"/>
    </location>
</feature>
<protein>
    <recommendedName>
        <fullName evidence="7">Choline/ethanolamine kinase</fullName>
    </recommendedName>
</protein>
<dbReference type="Gene3D" id="3.30.200.20">
    <property type="entry name" value="Phosphorylase Kinase, domain 1"/>
    <property type="match status" value="1"/>
</dbReference>
<dbReference type="Proteomes" id="UP001303046">
    <property type="component" value="Unassembled WGS sequence"/>
</dbReference>
<sequence>MKDYHISGIEFPTDGETAKQHNLVVDMDKSSIYTLTKDSSSHVKKQNTTMAKVWREHRMLIIIVLVLILILIIVVLLALIASRVVGPEGNHLEAKGNIRMSIAEGHFRGMKELLSTMEPETDANDVKELKQRTHMLCARFLGGAWKTVPLDQLRISRIKGGMSNMLFLCRLSESHRPIRNEPDKVLLRVYFNPETESHLVAESVIFTLLSERHLGPKLYGIFSGGRLEEYIPSRPLTCREIALPTMSSKIAKRLSKVHQLEVPIWKEPDYICDALQRWLCQLMNTPTGQNSFMLPSRYSEWAPAQLTCEHIARELDYLRTMISKSKSPVTFCHNDLQEGNILLPKASSGNIRLPSLSDEAPGGLSLAAFNPADPRLVLIDFEYASYNYRGFDFANHFVEYSIDYDVIEHPYYTINPENFPENEQLVEFFVNYLREFGGTPECQLYRKAEELVKETLPFVPVSHFFWGVWGLLQVELSPVGFGFAEYGRDRIGLYFQHRHLLDLFNSDQNVQ</sequence>
<dbReference type="CDD" id="cd05156">
    <property type="entry name" value="ChoK_euk"/>
    <property type="match status" value="1"/>
</dbReference>
<evidence type="ECO:0000313" key="6">
    <source>
        <dbReference type="Proteomes" id="UP001303046"/>
    </source>
</evidence>
<proteinExistence type="inferred from homology"/>
<keyword evidence="1" id="KW-0444">Lipid biosynthesis</keyword>
<dbReference type="EMBL" id="JAVFWL010000006">
    <property type="protein sequence ID" value="KAK6760262.1"/>
    <property type="molecule type" value="Genomic_DNA"/>
</dbReference>
<evidence type="ECO:0000256" key="2">
    <source>
        <dbReference type="ARBA" id="ARBA00023264"/>
    </source>
</evidence>
<evidence type="ECO:0000256" key="3">
    <source>
        <dbReference type="ARBA" id="ARBA00038211"/>
    </source>
</evidence>
<dbReference type="PANTHER" id="PTHR22603">
    <property type="entry name" value="CHOLINE/ETHANOALAMINE KINASE"/>
    <property type="match status" value="1"/>
</dbReference>
<dbReference type="InterPro" id="IPR011009">
    <property type="entry name" value="Kinase-like_dom_sf"/>
</dbReference>
<organism evidence="5 6">
    <name type="scientific">Necator americanus</name>
    <name type="common">Human hookworm</name>
    <dbReference type="NCBI Taxonomy" id="51031"/>
    <lineage>
        <taxon>Eukaryota</taxon>
        <taxon>Metazoa</taxon>
        <taxon>Ecdysozoa</taxon>
        <taxon>Nematoda</taxon>
        <taxon>Chromadorea</taxon>
        <taxon>Rhabditida</taxon>
        <taxon>Rhabditina</taxon>
        <taxon>Rhabditomorpha</taxon>
        <taxon>Strongyloidea</taxon>
        <taxon>Ancylostomatidae</taxon>
        <taxon>Bunostominae</taxon>
        <taxon>Necator</taxon>
    </lineage>
</organism>
<comment type="similarity">
    <text evidence="3">Belongs to the choline/ethanolamine kinase family.</text>
</comment>